<dbReference type="EMBL" id="JAUTBA010000001">
    <property type="protein sequence ID" value="MDQ1151959.1"/>
    <property type="molecule type" value="Genomic_DNA"/>
</dbReference>
<dbReference type="InterPro" id="IPR009006">
    <property type="entry name" value="Ala_racemase/Decarboxylase_C"/>
</dbReference>
<evidence type="ECO:0000259" key="3">
    <source>
        <dbReference type="Pfam" id="PF02784"/>
    </source>
</evidence>
<sequence length="458" mass="52247">MNTAFFPLTPILHPWVNHLTKEPKELFERIEQYGSPVNIHHFKPLNENIHAYQTVLNKYNVIHKIFFARKANKCLQLAQAVADAGQGVDTASFRELQQCLDAGIASEQLVLTAAVKNRQLFELALKHNVTVVLDNEDELELAQDVAAMFGKTLLINIRVGGFHVNGQRLPTRFGFAIDSVAERIEGLAEIYPHLKYNGLHFHLNGYSIDERIAAIEQSVQVIDALYDLGIHTRSLDIGGGILMNYLKSHQEWLSFHTALREAVLGNRPELTYQNDALGMVKIEDKLYGEPTVYPYFNDIHKEKLLEHILTAHSNIYGLPIHRLFTDRRLELRMEPGRSLLDQVGCTLAKVAFRKKDSEGRLLVGLEMNRTQLRSSSADFLLDPLHLPKQQVDDSDEPCYAYLVGSYCLEQELILKRQIKLQKYPEIGDLILFPNTAGYMMHFYESEAHLFELAKNVFI</sequence>
<keyword evidence="4" id="KW-0456">Lyase</keyword>
<proteinExistence type="predicted"/>
<comment type="caution">
    <text evidence="4">The sequence shown here is derived from an EMBL/GenBank/DDBJ whole genome shotgun (WGS) entry which is preliminary data.</text>
</comment>
<feature type="domain" description="Orn/DAP/Arg decarboxylase 2 N-terminal" evidence="3">
    <location>
        <begin position="47"/>
        <end position="248"/>
    </location>
</feature>
<dbReference type="EC" id="4.1.1.20" evidence="4"/>
<name>A0ABU0UAU4_9SPHI</name>
<evidence type="ECO:0000256" key="1">
    <source>
        <dbReference type="ARBA" id="ARBA00001933"/>
    </source>
</evidence>
<dbReference type="SUPFAM" id="SSF50621">
    <property type="entry name" value="Alanine racemase C-terminal domain-like"/>
    <property type="match status" value="1"/>
</dbReference>
<dbReference type="PANTHER" id="PTHR43727">
    <property type="entry name" value="DIAMINOPIMELATE DECARBOXYLASE"/>
    <property type="match status" value="1"/>
</dbReference>
<evidence type="ECO:0000313" key="4">
    <source>
        <dbReference type="EMBL" id="MDQ1151959.1"/>
    </source>
</evidence>
<keyword evidence="2" id="KW-0663">Pyridoxal phosphate</keyword>
<dbReference type="Proteomes" id="UP001244640">
    <property type="component" value="Unassembled WGS sequence"/>
</dbReference>
<evidence type="ECO:0000313" key="5">
    <source>
        <dbReference type="Proteomes" id="UP001244640"/>
    </source>
</evidence>
<dbReference type="InterPro" id="IPR029066">
    <property type="entry name" value="PLP-binding_barrel"/>
</dbReference>
<keyword evidence="5" id="KW-1185">Reference proteome</keyword>
<dbReference type="Pfam" id="PF02784">
    <property type="entry name" value="Orn_Arg_deC_N"/>
    <property type="match status" value="1"/>
</dbReference>
<accession>A0ABU0UAU4</accession>
<dbReference type="PANTHER" id="PTHR43727:SF2">
    <property type="entry name" value="GROUP IV DECARBOXYLASE"/>
    <property type="match status" value="1"/>
</dbReference>
<dbReference type="Gene3D" id="2.40.37.10">
    <property type="entry name" value="Lyase, Ornithine Decarboxylase, Chain A, domain 1"/>
    <property type="match status" value="1"/>
</dbReference>
<dbReference type="SUPFAM" id="SSF51419">
    <property type="entry name" value="PLP-binding barrel"/>
    <property type="match status" value="1"/>
</dbReference>
<reference evidence="4 5" key="1">
    <citation type="submission" date="2023-07" db="EMBL/GenBank/DDBJ databases">
        <title>Functional and genomic diversity of the sorghum phyllosphere microbiome.</title>
        <authorList>
            <person name="Shade A."/>
        </authorList>
    </citation>
    <scope>NUCLEOTIDE SEQUENCE [LARGE SCALE GENOMIC DNA]</scope>
    <source>
        <strain evidence="4 5">SORGH_AS_0892</strain>
    </source>
</reference>
<dbReference type="InterPro" id="IPR022644">
    <property type="entry name" value="De-COase2_N"/>
</dbReference>
<dbReference type="PROSITE" id="PS00878">
    <property type="entry name" value="ODR_DC_2_1"/>
    <property type="match status" value="1"/>
</dbReference>
<organism evidence="4 5">
    <name type="scientific">Sphingobacterium zeae</name>
    <dbReference type="NCBI Taxonomy" id="1776859"/>
    <lineage>
        <taxon>Bacteria</taxon>
        <taxon>Pseudomonadati</taxon>
        <taxon>Bacteroidota</taxon>
        <taxon>Sphingobacteriia</taxon>
        <taxon>Sphingobacteriales</taxon>
        <taxon>Sphingobacteriaceae</taxon>
        <taxon>Sphingobacterium</taxon>
    </lineage>
</organism>
<dbReference type="RefSeq" id="WP_307187348.1">
    <property type="nucleotide sequence ID" value="NZ_JAUTBA010000001.1"/>
</dbReference>
<evidence type="ECO:0000256" key="2">
    <source>
        <dbReference type="ARBA" id="ARBA00022898"/>
    </source>
</evidence>
<comment type="cofactor">
    <cofactor evidence="1">
        <name>pyridoxal 5'-phosphate</name>
        <dbReference type="ChEBI" id="CHEBI:597326"/>
    </cofactor>
</comment>
<dbReference type="InterPro" id="IPR022653">
    <property type="entry name" value="De-COase2_pyr-phos_BS"/>
</dbReference>
<gene>
    <name evidence="4" type="ORF">QE382_003943</name>
</gene>
<dbReference type="Gene3D" id="3.20.20.10">
    <property type="entry name" value="Alanine racemase"/>
    <property type="match status" value="1"/>
</dbReference>
<protein>
    <submittedName>
        <fullName evidence="4">Diaminopimelate decarboxylase</fullName>
        <ecNumber evidence="4">4.1.1.20</ecNumber>
    </submittedName>
</protein>
<dbReference type="GO" id="GO:0008836">
    <property type="term" value="F:diaminopimelate decarboxylase activity"/>
    <property type="evidence" value="ECO:0007669"/>
    <property type="project" value="UniProtKB-EC"/>
</dbReference>